<dbReference type="PANTHER" id="PTHR13935">
    <property type="entry name" value="ACHAETE-SCUTE TRANSCRIPTION FACTOR-RELATED"/>
    <property type="match status" value="1"/>
</dbReference>
<feature type="domain" description="BHLH" evidence="6">
    <location>
        <begin position="136"/>
        <end position="189"/>
    </location>
</feature>
<evidence type="ECO:0000256" key="3">
    <source>
        <dbReference type="ARBA" id="ARBA00023163"/>
    </source>
</evidence>
<dbReference type="InterPro" id="IPR011598">
    <property type="entry name" value="bHLH_dom"/>
</dbReference>
<dbReference type="GO" id="GO:0000981">
    <property type="term" value="F:DNA-binding transcription factor activity, RNA polymerase II-specific"/>
    <property type="evidence" value="ECO:0007669"/>
    <property type="project" value="TreeGrafter"/>
</dbReference>
<dbReference type="GO" id="GO:0090575">
    <property type="term" value="C:RNA polymerase II transcription regulator complex"/>
    <property type="evidence" value="ECO:0007669"/>
    <property type="project" value="TreeGrafter"/>
</dbReference>
<evidence type="ECO:0000313" key="7">
    <source>
        <dbReference type="EMBL" id="KAJ8429483.1"/>
    </source>
</evidence>
<dbReference type="PANTHER" id="PTHR13935:SF104">
    <property type="entry name" value="TRANSCRIPTION FACTOR BHLH160"/>
    <property type="match status" value="1"/>
</dbReference>
<feature type="region of interest" description="Disordered" evidence="5">
    <location>
        <begin position="96"/>
        <end position="138"/>
    </location>
</feature>
<evidence type="ECO:0000256" key="2">
    <source>
        <dbReference type="ARBA" id="ARBA00023015"/>
    </source>
</evidence>
<dbReference type="GO" id="GO:0046983">
    <property type="term" value="F:protein dimerization activity"/>
    <property type="evidence" value="ECO:0007669"/>
    <property type="project" value="InterPro"/>
</dbReference>
<dbReference type="InterPro" id="IPR036638">
    <property type="entry name" value="HLH_DNA-bd_sf"/>
</dbReference>
<evidence type="ECO:0000256" key="4">
    <source>
        <dbReference type="ARBA" id="ARBA00023242"/>
    </source>
</evidence>
<dbReference type="EMBL" id="JAKOGI010000889">
    <property type="protein sequence ID" value="KAJ8429483.1"/>
    <property type="molecule type" value="Genomic_DNA"/>
</dbReference>
<protein>
    <recommendedName>
        <fullName evidence="6">BHLH domain-containing protein</fullName>
    </recommendedName>
</protein>
<dbReference type="SUPFAM" id="SSF47459">
    <property type="entry name" value="HLH, helix-loop-helix DNA-binding domain"/>
    <property type="match status" value="1"/>
</dbReference>
<sequence>MSNPPFVSPLYGEEEDFSFPIEAPNDPINTTPNPPDIQEISPNPLPSCSVPMTDYQDLSMFLDYEEDFDSLIGQFPTIQGITNEWVREIEQGDDHDLDDQEQQGARQGSSDGHGSDQHRPIDHHDHHHQAGEGSSMKKLDHNAKERVRRLKLNASYLAFRSLLPESKKAKEKWSAPYIIDRALDYIPQLQAEIDKLTLEKANMLSVIGKQQEQQGPTIDDNHDVLKDKQTLTVSINEVRRGEMIIQICQKKNKLDREFSALIEKLEGEGIHVLGASSQLVSEDRSCFHLHVQIIQNPVEADYIADLHKKLISWLS</sequence>
<dbReference type="OrthoDB" id="1898027at2759"/>
<keyword evidence="3" id="KW-0804">Transcription</keyword>
<gene>
    <name evidence="7" type="ORF">Cgig2_020539</name>
</gene>
<name>A0A9Q1JR70_9CARY</name>
<reference evidence="7" key="1">
    <citation type="submission" date="2022-04" db="EMBL/GenBank/DDBJ databases">
        <title>Carnegiea gigantea Genome sequencing and assembly v2.</title>
        <authorList>
            <person name="Copetti D."/>
            <person name="Sanderson M.J."/>
            <person name="Burquez A."/>
            <person name="Wojciechowski M.F."/>
        </authorList>
    </citation>
    <scope>NUCLEOTIDE SEQUENCE</scope>
    <source>
        <strain evidence="7">SGP5-SGP5p</strain>
        <tissue evidence="7">Aerial part</tissue>
    </source>
</reference>
<dbReference type="Gene3D" id="4.10.280.10">
    <property type="entry name" value="Helix-loop-helix DNA-binding domain"/>
    <property type="match status" value="1"/>
</dbReference>
<proteinExistence type="predicted"/>
<evidence type="ECO:0000313" key="8">
    <source>
        <dbReference type="Proteomes" id="UP001153076"/>
    </source>
</evidence>
<dbReference type="GO" id="GO:0000977">
    <property type="term" value="F:RNA polymerase II transcription regulatory region sequence-specific DNA binding"/>
    <property type="evidence" value="ECO:0007669"/>
    <property type="project" value="TreeGrafter"/>
</dbReference>
<comment type="subcellular location">
    <subcellularLocation>
        <location evidence="1">Nucleus</location>
    </subcellularLocation>
</comment>
<dbReference type="SMART" id="SM00353">
    <property type="entry name" value="HLH"/>
    <property type="match status" value="1"/>
</dbReference>
<evidence type="ECO:0000256" key="1">
    <source>
        <dbReference type="ARBA" id="ARBA00004123"/>
    </source>
</evidence>
<evidence type="ECO:0000256" key="5">
    <source>
        <dbReference type="SAM" id="MobiDB-lite"/>
    </source>
</evidence>
<feature type="compositionally biased region" description="Basic and acidic residues" evidence="5">
    <location>
        <begin position="113"/>
        <end position="138"/>
    </location>
</feature>
<dbReference type="PROSITE" id="PS50888">
    <property type="entry name" value="BHLH"/>
    <property type="match status" value="1"/>
</dbReference>
<evidence type="ECO:0000259" key="6">
    <source>
        <dbReference type="PROSITE" id="PS50888"/>
    </source>
</evidence>
<keyword evidence="8" id="KW-1185">Reference proteome</keyword>
<comment type="caution">
    <text evidence="7">The sequence shown here is derived from an EMBL/GenBank/DDBJ whole genome shotgun (WGS) entry which is preliminary data.</text>
</comment>
<dbReference type="Proteomes" id="UP001153076">
    <property type="component" value="Unassembled WGS sequence"/>
</dbReference>
<dbReference type="Pfam" id="PF00010">
    <property type="entry name" value="HLH"/>
    <property type="match status" value="1"/>
</dbReference>
<dbReference type="AlphaFoldDB" id="A0A9Q1JR70"/>
<feature type="compositionally biased region" description="Polar residues" evidence="5">
    <location>
        <begin position="102"/>
        <end position="112"/>
    </location>
</feature>
<keyword evidence="4" id="KW-0539">Nucleus</keyword>
<accession>A0A9Q1JR70</accession>
<dbReference type="InterPro" id="IPR015660">
    <property type="entry name" value="MASH1/Ascl1a-like"/>
</dbReference>
<keyword evidence="2" id="KW-0805">Transcription regulation</keyword>
<feature type="region of interest" description="Disordered" evidence="5">
    <location>
        <begin position="1"/>
        <end position="38"/>
    </location>
</feature>
<organism evidence="7 8">
    <name type="scientific">Carnegiea gigantea</name>
    <dbReference type="NCBI Taxonomy" id="171969"/>
    <lineage>
        <taxon>Eukaryota</taxon>
        <taxon>Viridiplantae</taxon>
        <taxon>Streptophyta</taxon>
        <taxon>Embryophyta</taxon>
        <taxon>Tracheophyta</taxon>
        <taxon>Spermatophyta</taxon>
        <taxon>Magnoliopsida</taxon>
        <taxon>eudicotyledons</taxon>
        <taxon>Gunneridae</taxon>
        <taxon>Pentapetalae</taxon>
        <taxon>Caryophyllales</taxon>
        <taxon>Cactineae</taxon>
        <taxon>Cactaceae</taxon>
        <taxon>Cactoideae</taxon>
        <taxon>Echinocereeae</taxon>
        <taxon>Carnegiea</taxon>
    </lineage>
</organism>